<comment type="caution">
    <text evidence="1">The sequence shown here is derived from an EMBL/GenBank/DDBJ whole genome shotgun (WGS) entry which is preliminary data.</text>
</comment>
<protein>
    <submittedName>
        <fullName evidence="1">Uncharacterized protein</fullName>
    </submittedName>
</protein>
<reference evidence="1 2" key="1">
    <citation type="submission" date="2021-01" db="EMBL/GenBank/DDBJ databases">
        <title>Whole genome shotgun sequence of Actinoplanes couchii NBRC 106145.</title>
        <authorList>
            <person name="Komaki H."/>
            <person name="Tamura T."/>
        </authorList>
    </citation>
    <scope>NUCLEOTIDE SEQUENCE [LARGE SCALE GENOMIC DNA]</scope>
    <source>
        <strain evidence="1 2">NBRC 106145</strain>
    </source>
</reference>
<sequence>MPLFCPTLLSRDAYGGSVVVLLGPAWSTEAAPLIDQGRFPLGVESATLSNARRLAPLVNSGTAHARYYLLHAVVASGFPAALGETDALAAGRDRVRRAEVVLAAASLRHAAAHPDEHAAPLPYRDPHGTRVIAERLGSGLIDVPSSAAEYSSQTGGFLSVYRGAEIEAGLLDSANGTLLPGSVALPESELAAVRSLITWAAEDQLSTDQLDQVLPGACLCQVRSGNERDLLSAILFGTDGDLVPAPRAVQQARARTAATARLVLHAHDGQDPYIGTRLAMTQLCYTSERLAQLSDPRLLDWALSWRGALLRNASVTAWRWLWWWLTECLAEKPRSREALGEALAEALVASAGHDGNVVKSLTTDLPPHREGDCIRDVEGDLLYPNGAESDDPWAYVQVLALGARRLPELTGPELRSFTEFGELGPSYVRNLLENAGRLSVAEFGRDLVDRLLRQAMEISHRRVRWEAGRLRIPTRLREVGEVLDLAGTEGSVAPGLRLERMRQILEELGYLTLDNDALAVRRWIE</sequence>
<gene>
    <name evidence="1" type="ORF">Aco03nite_094900</name>
</gene>
<evidence type="ECO:0000313" key="1">
    <source>
        <dbReference type="EMBL" id="GID61086.1"/>
    </source>
</evidence>
<keyword evidence="2" id="KW-1185">Reference proteome</keyword>
<evidence type="ECO:0000313" key="2">
    <source>
        <dbReference type="Proteomes" id="UP000612282"/>
    </source>
</evidence>
<accession>A0ABQ3XRE8</accession>
<proteinExistence type="predicted"/>
<name>A0ABQ3XRE8_9ACTN</name>
<dbReference type="EMBL" id="BOMG01000118">
    <property type="protein sequence ID" value="GID61086.1"/>
    <property type="molecule type" value="Genomic_DNA"/>
</dbReference>
<dbReference type="Proteomes" id="UP000612282">
    <property type="component" value="Unassembled WGS sequence"/>
</dbReference>
<organism evidence="1 2">
    <name type="scientific">Actinoplanes couchii</name>
    <dbReference type="NCBI Taxonomy" id="403638"/>
    <lineage>
        <taxon>Bacteria</taxon>
        <taxon>Bacillati</taxon>
        <taxon>Actinomycetota</taxon>
        <taxon>Actinomycetes</taxon>
        <taxon>Micromonosporales</taxon>
        <taxon>Micromonosporaceae</taxon>
        <taxon>Actinoplanes</taxon>
    </lineage>
</organism>